<protein>
    <submittedName>
        <fullName evidence="1">Uncharacterized protein</fullName>
    </submittedName>
</protein>
<dbReference type="PATRIC" id="fig|451644.5.peg.4753"/>
<dbReference type="RefSeq" id="WP_048896224.1">
    <property type="nucleotide sequence ID" value="NZ_LFOD01000025.1"/>
</dbReference>
<dbReference type="AlphaFoldDB" id="A0A0J8U341"/>
<dbReference type="EMBL" id="LFOD01000025">
    <property type="protein sequence ID" value="KMV15963.1"/>
    <property type="molecule type" value="Genomic_DNA"/>
</dbReference>
<reference evidence="1 2" key="1">
    <citation type="submission" date="2015-06" db="EMBL/GenBank/DDBJ databases">
        <title>Genome sequence of Mycobacterium conceptionense strain MLE.</title>
        <authorList>
            <person name="Greninger A.L."/>
            <person name="Cunningham G."/>
            <person name="Chiu C.Y."/>
            <person name="Miller S."/>
        </authorList>
    </citation>
    <scope>NUCLEOTIDE SEQUENCE [LARGE SCALE GENOMIC DNA]</scope>
    <source>
        <strain evidence="1 2">MLE</strain>
    </source>
</reference>
<accession>A0A0J8U341</accession>
<gene>
    <name evidence="1" type="ORF">ACT17_23015</name>
</gene>
<evidence type="ECO:0000313" key="1">
    <source>
        <dbReference type="EMBL" id="KMV15963.1"/>
    </source>
</evidence>
<name>A0A0J8U341_9MYCO</name>
<organism evidence="1 2">
    <name type="scientific">Mycolicibacterium conceptionense</name>
    <dbReference type="NCBI Taxonomy" id="451644"/>
    <lineage>
        <taxon>Bacteria</taxon>
        <taxon>Bacillati</taxon>
        <taxon>Actinomycetota</taxon>
        <taxon>Actinomycetes</taxon>
        <taxon>Mycobacteriales</taxon>
        <taxon>Mycobacteriaceae</taxon>
        <taxon>Mycolicibacterium</taxon>
    </lineage>
</organism>
<sequence>MTEEPQLWDIPVQHVGRLALIVVRASVLGDLGTGEQRRHVVDYASYCPVTGAFDTVIGVIPRQASVSQRVATAARVWEELPDLMPDLVLTGVIREYRRDGWSTRSFIPLKPLRSAAKQRRRDIAVETLFDNADLVLGDLNELREQIATGPVLDPASFDAMSTRRAEQRARRQGYVYTPGRRAEDLCRLIEGAMYSAPVDAAERDVLDAAFDRIQRAIRAREVITT</sequence>
<evidence type="ECO:0000313" key="2">
    <source>
        <dbReference type="Proteomes" id="UP000037594"/>
    </source>
</evidence>
<proteinExistence type="predicted"/>
<comment type="caution">
    <text evidence="1">The sequence shown here is derived from an EMBL/GenBank/DDBJ whole genome shotgun (WGS) entry which is preliminary data.</text>
</comment>
<dbReference type="Proteomes" id="UP000037594">
    <property type="component" value="Unassembled WGS sequence"/>
</dbReference>